<feature type="coiled-coil region" evidence="1">
    <location>
        <begin position="219"/>
        <end position="260"/>
    </location>
</feature>
<feature type="compositionally biased region" description="Low complexity" evidence="2">
    <location>
        <begin position="52"/>
        <end position="61"/>
    </location>
</feature>
<sequence length="342" mass="38774">MPTSTQNVKANGNNAKEVIKHNKLEFEEMRRKLLITEQRLRSLSRLEDEVQSVVSTTSSMSGWESRSNSYRHPGSQQSDIESAPSAIGTVPNSYSGFDVFKVPSSTPSKIKQHHSKKNHSIEEDSLDSESDSVTGSSLKENDPGGGHRGQNLPSKHERKLLKQNQRLLCEVERLVGELHQAKQETVKLEHLVEPARRVPDLEDRLEGSLAESLAQEKALREAEQHIEEGAKRNAELLKKFEQVELEVADLKSELEQVRTSKRDKANLEIDDPKLIHQFCVLRKKPTNQLIIAILNHPMTKLSTCYHFKHFSQNPCEAKQTSTVMPRANCSRCWSQISVELKF</sequence>
<dbReference type="Proteomes" id="UP001283361">
    <property type="component" value="Unassembled WGS sequence"/>
</dbReference>
<dbReference type="EMBL" id="JAWDGP010002843">
    <property type="protein sequence ID" value="KAK3779387.1"/>
    <property type="molecule type" value="Genomic_DNA"/>
</dbReference>
<evidence type="ECO:0000256" key="1">
    <source>
        <dbReference type="SAM" id="Coils"/>
    </source>
</evidence>
<feature type="region of interest" description="Disordered" evidence="2">
    <location>
        <begin position="105"/>
        <end position="157"/>
    </location>
</feature>
<name>A0AAE1DQV2_9GAST</name>
<organism evidence="3 4">
    <name type="scientific">Elysia crispata</name>
    <name type="common">lettuce slug</name>
    <dbReference type="NCBI Taxonomy" id="231223"/>
    <lineage>
        <taxon>Eukaryota</taxon>
        <taxon>Metazoa</taxon>
        <taxon>Spiralia</taxon>
        <taxon>Lophotrochozoa</taxon>
        <taxon>Mollusca</taxon>
        <taxon>Gastropoda</taxon>
        <taxon>Heterobranchia</taxon>
        <taxon>Euthyneura</taxon>
        <taxon>Panpulmonata</taxon>
        <taxon>Sacoglossa</taxon>
        <taxon>Placobranchoidea</taxon>
        <taxon>Plakobranchidae</taxon>
        <taxon>Elysia</taxon>
    </lineage>
</organism>
<accession>A0AAE1DQV2</accession>
<protein>
    <submittedName>
        <fullName evidence="3">Uncharacterized protein</fullName>
    </submittedName>
</protein>
<evidence type="ECO:0000313" key="3">
    <source>
        <dbReference type="EMBL" id="KAK3779387.1"/>
    </source>
</evidence>
<gene>
    <name evidence="3" type="ORF">RRG08_052608</name>
</gene>
<dbReference type="AlphaFoldDB" id="A0AAE1DQV2"/>
<keyword evidence="4" id="KW-1185">Reference proteome</keyword>
<reference evidence="3" key="1">
    <citation type="journal article" date="2023" name="G3 (Bethesda)">
        <title>A reference genome for the long-term kleptoplast-retaining sea slug Elysia crispata morphotype clarki.</title>
        <authorList>
            <person name="Eastman K.E."/>
            <person name="Pendleton A.L."/>
            <person name="Shaikh M.A."/>
            <person name="Suttiyut T."/>
            <person name="Ogas R."/>
            <person name="Tomko P."/>
            <person name="Gavelis G."/>
            <person name="Widhalm J.R."/>
            <person name="Wisecaver J.H."/>
        </authorList>
    </citation>
    <scope>NUCLEOTIDE SEQUENCE</scope>
    <source>
        <strain evidence="3">ECLA1</strain>
    </source>
</reference>
<evidence type="ECO:0000256" key="2">
    <source>
        <dbReference type="SAM" id="MobiDB-lite"/>
    </source>
</evidence>
<comment type="caution">
    <text evidence="3">The sequence shown here is derived from an EMBL/GenBank/DDBJ whole genome shotgun (WGS) entry which is preliminary data.</text>
</comment>
<feature type="region of interest" description="Disordered" evidence="2">
    <location>
        <begin position="46"/>
        <end position="87"/>
    </location>
</feature>
<keyword evidence="1" id="KW-0175">Coiled coil</keyword>
<feature type="compositionally biased region" description="Polar residues" evidence="2">
    <location>
        <begin position="62"/>
        <end position="80"/>
    </location>
</feature>
<proteinExistence type="predicted"/>
<evidence type="ECO:0000313" key="4">
    <source>
        <dbReference type="Proteomes" id="UP001283361"/>
    </source>
</evidence>